<keyword evidence="2" id="KW-1185">Reference proteome</keyword>
<comment type="caution">
    <text evidence="1">The sequence shown here is derived from an EMBL/GenBank/DDBJ whole genome shotgun (WGS) entry which is preliminary data.</text>
</comment>
<proteinExistence type="predicted"/>
<sequence>MKRVFLVIKYIAIAAISVVAAAEIISSNTYYINIKKRGRKGACRS</sequence>
<dbReference type="AlphaFoldDB" id="A0A2Y9BB73"/>
<dbReference type="RefSeq" id="WP_181368626.1">
    <property type="nucleotide sequence ID" value="NZ_BAAACK010000019.1"/>
</dbReference>
<organism evidence="1 2">
    <name type="scientific">Faecalicatena orotica</name>
    <dbReference type="NCBI Taxonomy" id="1544"/>
    <lineage>
        <taxon>Bacteria</taxon>
        <taxon>Bacillati</taxon>
        <taxon>Bacillota</taxon>
        <taxon>Clostridia</taxon>
        <taxon>Lachnospirales</taxon>
        <taxon>Lachnospiraceae</taxon>
        <taxon>Faecalicatena</taxon>
    </lineage>
</organism>
<protein>
    <submittedName>
        <fullName evidence="1">Uncharacterized protein</fullName>
    </submittedName>
</protein>
<reference evidence="1 2" key="1">
    <citation type="submission" date="2018-05" db="EMBL/GenBank/DDBJ databases">
        <title>The Hungate 1000. A catalogue of reference genomes from the rumen microbiome.</title>
        <authorList>
            <person name="Kelly W."/>
        </authorList>
    </citation>
    <scope>NUCLEOTIDE SEQUENCE [LARGE SCALE GENOMIC DNA]</scope>
    <source>
        <strain evidence="1 2">NLAE-zl-C242</strain>
    </source>
</reference>
<evidence type="ECO:0000313" key="2">
    <source>
        <dbReference type="Proteomes" id="UP000245845"/>
    </source>
</evidence>
<accession>A0A2Y9BB73</accession>
<dbReference type="EMBL" id="QGDL01000004">
    <property type="protein sequence ID" value="PWJ30176.1"/>
    <property type="molecule type" value="Genomic_DNA"/>
</dbReference>
<name>A0A2Y9BB73_9FIRM</name>
<gene>
    <name evidence="1" type="ORF">A8806_10439</name>
</gene>
<dbReference type="Proteomes" id="UP000245845">
    <property type="component" value="Unassembled WGS sequence"/>
</dbReference>
<evidence type="ECO:0000313" key="1">
    <source>
        <dbReference type="EMBL" id="PWJ30176.1"/>
    </source>
</evidence>